<dbReference type="GO" id="GO:0003700">
    <property type="term" value="F:DNA-binding transcription factor activity"/>
    <property type="evidence" value="ECO:0007669"/>
    <property type="project" value="TreeGrafter"/>
</dbReference>
<dbReference type="EMBL" id="CP007142">
    <property type="protein sequence ID" value="AJQ97967.1"/>
    <property type="molecule type" value="Genomic_DNA"/>
</dbReference>
<dbReference type="KEGG" id="gsn:YC6258_05943"/>
<gene>
    <name evidence="7" type="ORF">YC6258_05943</name>
</gene>
<protein>
    <submittedName>
        <fullName evidence="7">Transcriptional regulator</fullName>
    </submittedName>
</protein>
<dbReference type="AlphaFoldDB" id="A0A0C5VTF3"/>
<name>A0A0C5VTF3_9GAMM</name>
<keyword evidence="1" id="KW-0678">Repressor</keyword>
<evidence type="ECO:0000313" key="8">
    <source>
        <dbReference type="Proteomes" id="UP000032266"/>
    </source>
</evidence>
<sequence length="351" mass="38151">MPDSEQHNKRKSRHDVRPGRSKVTLREIADAAGVSISTASRAMSGAPGISEAVRQKIQSTAERLNFGEQSGSACEITVLTMVEVDVESEHFMQGVMTGIRSQCQQFGITPTISMMGSGMALPPHRADNDEPVTKGYVLLSFQDESLIQRLTEDGYPAIIINGIDALMRLDAVAPANRMGGYIAVRHLLERGHRRILNLTFSQRLTIRDRQAGYHKGLKEAGIEIDDDLVVELAAMRTDAAYSAVKARLQARGGADFTAIQCANDGCAFGAMAAIQEAGLRVPEDISIIGFDDVPTAAMAACPLTTIHVDREKIGAWGLQRLLERIKNPDMTETYTEFAVRLVERGSTGPAK</sequence>
<feature type="region of interest" description="Disordered" evidence="5">
    <location>
        <begin position="1"/>
        <end position="21"/>
    </location>
</feature>
<keyword evidence="3" id="KW-0238">DNA-binding</keyword>
<dbReference type="Gene3D" id="1.10.260.40">
    <property type="entry name" value="lambda repressor-like DNA-binding domains"/>
    <property type="match status" value="1"/>
</dbReference>
<dbReference type="PROSITE" id="PS00356">
    <property type="entry name" value="HTH_LACI_1"/>
    <property type="match status" value="1"/>
</dbReference>
<feature type="domain" description="HTH lacI-type" evidence="6">
    <location>
        <begin position="23"/>
        <end position="66"/>
    </location>
</feature>
<dbReference type="RefSeq" id="WP_044619576.1">
    <property type="nucleotide sequence ID" value="NZ_CP007142.1"/>
</dbReference>
<evidence type="ECO:0000256" key="1">
    <source>
        <dbReference type="ARBA" id="ARBA00022491"/>
    </source>
</evidence>
<dbReference type="STRING" id="1445510.YC6258_05943"/>
<dbReference type="SUPFAM" id="SSF53822">
    <property type="entry name" value="Periplasmic binding protein-like I"/>
    <property type="match status" value="1"/>
</dbReference>
<dbReference type="PANTHER" id="PTHR30146">
    <property type="entry name" value="LACI-RELATED TRANSCRIPTIONAL REPRESSOR"/>
    <property type="match status" value="1"/>
</dbReference>
<dbReference type="PROSITE" id="PS50932">
    <property type="entry name" value="HTH_LACI_2"/>
    <property type="match status" value="1"/>
</dbReference>
<dbReference type="InterPro" id="IPR000843">
    <property type="entry name" value="HTH_LacI"/>
</dbReference>
<evidence type="ECO:0000256" key="4">
    <source>
        <dbReference type="ARBA" id="ARBA00023163"/>
    </source>
</evidence>
<keyword evidence="4" id="KW-0804">Transcription</keyword>
<reference evidence="7 8" key="1">
    <citation type="submission" date="2014-01" db="EMBL/GenBank/DDBJ databases">
        <title>Full genme sequencing of cellulolytic bacterium Gynuella sunshinyii YC6258T gen. nov., sp. nov.</title>
        <authorList>
            <person name="Khan H."/>
            <person name="Chung E.J."/>
            <person name="Chung Y.R."/>
        </authorList>
    </citation>
    <scope>NUCLEOTIDE SEQUENCE [LARGE SCALE GENOMIC DNA]</scope>
    <source>
        <strain evidence="7 8">YC6258</strain>
    </source>
</reference>
<keyword evidence="8" id="KW-1185">Reference proteome</keyword>
<keyword evidence="2" id="KW-0805">Transcription regulation</keyword>
<dbReference type="HOGENOM" id="CLU_037628_6_1_6"/>
<dbReference type="SMART" id="SM00354">
    <property type="entry name" value="HTH_LACI"/>
    <property type="match status" value="1"/>
</dbReference>
<dbReference type="InterPro" id="IPR010982">
    <property type="entry name" value="Lambda_DNA-bd_dom_sf"/>
</dbReference>
<dbReference type="InterPro" id="IPR046335">
    <property type="entry name" value="LacI/GalR-like_sensor"/>
</dbReference>
<accession>A0A0C5VTF3</accession>
<dbReference type="SUPFAM" id="SSF47413">
    <property type="entry name" value="lambda repressor-like DNA-binding domains"/>
    <property type="match status" value="1"/>
</dbReference>
<evidence type="ECO:0000259" key="6">
    <source>
        <dbReference type="PROSITE" id="PS50932"/>
    </source>
</evidence>
<evidence type="ECO:0000256" key="3">
    <source>
        <dbReference type="ARBA" id="ARBA00023125"/>
    </source>
</evidence>
<organism evidence="7 8">
    <name type="scientific">Gynuella sunshinyii YC6258</name>
    <dbReference type="NCBI Taxonomy" id="1445510"/>
    <lineage>
        <taxon>Bacteria</taxon>
        <taxon>Pseudomonadati</taxon>
        <taxon>Pseudomonadota</taxon>
        <taxon>Gammaproteobacteria</taxon>
        <taxon>Oceanospirillales</taxon>
        <taxon>Saccharospirillaceae</taxon>
        <taxon>Gynuella</taxon>
    </lineage>
</organism>
<dbReference type="InterPro" id="IPR028082">
    <property type="entry name" value="Peripla_BP_I"/>
</dbReference>
<dbReference type="Pfam" id="PF13377">
    <property type="entry name" value="Peripla_BP_3"/>
    <property type="match status" value="1"/>
</dbReference>
<dbReference type="CDD" id="cd01392">
    <property type="entry name" value="HTH_LacI"/>
    <property type="match status" value="1"/>
</dbReference>
<dbReference type="Gene3D" id="3.40.50.2300">
    <property type="match status" value="2"/>
</dbReference>
<dbReference type="GO" id="GO:0000976">
    <property type="term" value="F:transcription cis-regulatory region binding"/>
    <property type="evidence" value="ECO:0007669"/>
    <property type="project" value="TreeGrafter"/>
</dbReference>
<dbReference type="Proteomes" id="UP000032266">
    <property type="component" value="Chromosome"/>
</dbReference>
<dbReference type="OrthoDB" id="234496at2"/>
<proteinExistence type="predicted"/>
<evidence type="ECO:0000256" key="5">
    <source>
        <dbReference type="SAM" id="MobiDB-lite"/>
    </source>
</evidence>
<evidence type="ECO:0000313" key="7">
    <source>
        <dbReference type="EMBL" id="AJQ97967.1"/>
    </source>
</evidence>
<dbReference type="PANTHER" id="PTHR30146:SF148">
    <property type="entry name" value="HTH-TYPE TRANSCRIPTIONAL REPRESSOR PURR-RELATED"/>
    <property type="match status" value="1"/>
</dbReference>
<evidence type="ECO:0000256" key="2">
    <source>
        <dbReference type="ARBA" id="ARBA00023015"/>
    </source>
</evidence>
<dbReference type="Pfam" id="PF00356">
    <property type="entry name" value="LacI"/>
    <property type="match status" value="1"/>
</dbReference>
<dbReference type="CDD" id="cd06267">
    <property type="entry name" value="PBP1_LacI_sugar_binding-like"/>
    <property type="match status" value="1"/>
</dbReference>